<dbReference type="Pfam" id="PF08241">
    <property type="entry name" value="Methyltransf_11"/>
    <property type="match status" value="1"/>
</dbReference>
<dbReference type="SUPFAM" id="SSF53335">
    <property type="entry name" value="S-adenosyl-L-methionine-dependent methyltransferases"/>
    <property type="match status" value="1"/>
</dbReference>
<dbReference type="KEGG" id="pmh:P9215_14721"/>
<reference evidence="3 4" key="1">
    <citation type="journal article" date="2007" name="PLoS Genet.">
        <title>Patterns and implications of gene gain and loss in the evolution of Prochlorococcus.</title>
        <authorList>
            <person name="Kettler G.C."/>
            <person name="Martiny A.C."/>
            <person name="Huang K."/>
            <person name="Zucker J."/>
            <person name="Coleman M.L."/>
            <person name="Rodrigue S."/>
            <person name="Chen F."/>
            <person name="Lapidus A."/>
            <person name="Ferriera S."/>
            <person name="Johnson J."/>
            <person name="Steglich C."/>
            <person name="Church G.M."/>
            <person name="Richardson P."/>
            <person name="Chisholm S.W."/>
        </authorList>
    </citation>
    <scope>NUCLEOTIDE SEQUENCE [LARGE SCALE GENOMIC DNA]</scope>
    <source>
        <strain evidence="3 4">MIT 9215</strain>
    </source>
</reference>
<dbReference type="InterPro" id="IPR050447">
    <property type="entry name" value="Erg6_SMT_methyltransf"/>
</dbReference>
<dbReference type="InterPro" id="IPR013216">
    <property type="entry name" value="Methyltransf_11"/>
</dbReference>
<accession>A8G654</accession>
<evidence type="ECO:0000313" key="3">
    <source>
        <dbReference type="EMBL" id="ABV51085.1"/>
    </source>
</evidence>
<dbReference type="HOGENOM" id="CLU_1106377_0_0_3"/>
<dbReference type="STRING" id="93060.P9215_14721"/>
<dbReference type="InterPro" id="IPR029063">
    <property type="entry name" value="SAM-dependent_MTases_sf"/>
</dbReference>
<feature type="domain" description="Methyltransferase type 11" evidence="2">
    <location>
        <begin position="141"/>
        <end position="192"/>
    </location>
</feature>
<evidence type="ECO:0000259" key="2">
    <source>
        <dbReference type="Pfam" id="PF08241"/>
    </source>
</evidence>
<proteinExistence type="predicted"/>
<gene>
    <name evidence="3" type="ordered locus">P9215_14721</name>
</gene>
<evidence type="ECO:0000256" key="1">
    <source>
        <dbReference type="ARBA" id="ARBA00022679"/>
    </source>
</evidence>
<dbReference type="EMBL" id="CP000825">
    <property type="protein sequence ID" value="ABV51085.1"/>
    <property type="molecule type" value="Genomic_DNA"/>
</dbReference>
<dbReference type="PANTHER" id="PTHR44068:SF11">
    <property type="entry name" value="GERANYL DIPHOSPHATE 2-C-METHYLTRANSFERASE"/>
    <property type="match status" value="1"/>
</dbReference>
<dbReference type="RefSeq" id="WP_012008133.1">
    <property type="nucleotide sequence ID" value="NC_009840.1"/>
</dbReference>
<dbReference type="Proteomes" id="UP000002014">
    <property type="component" value="Chromosome"/>
</dbReference>
<sequence length="251" mass="28875">MKAINYYLSFGIKPTLKKILSVLVSKYAPKKLFLENKDKGINDIPEINTINTENKSQDYADYLKIQIKTSVSRTRYINPLKRFIQSRSQLIERLTKTAKNHNLKCKSILSVGSRDDNELDNISCFFPKAEVRGLDLFSASPRITTGDMHNMPFDDNSFDATIAIHSMEHSYDPSKSLGEMFRVTKEGGVICIEVPVCFETNETDRTDYKNLFNLLSFFKKDSIEVLWEELENRKQFSKPPNLRVIVQKIAS</sequence>
<dbReference type="PANTHER" id="PTHR44068">
    <property type="entry name" value="ZGC:194242"/>
    <property type="match status" value="1"/>
</dbReference>
<keyword evidence="1" id="KW-0808">Transferase</keyword>
<dbReference type="eggNOG" id="COG2226">
    <property type="taxonomic scope" value="Bacteria"/>
</dbReference>
<dbReference type="OrthoDB" id="571154at2"/>
<dbReference type="AlphaFoldDB" id="A8G654"/>
<protein>
    <recommendedName>
        <fullName evidence="2">Methyltransferase type 11 domain-containing protein</fullName>
    </recommendedName>
</protein>
<name>A8G654_PROM2</name>
<organism evidence="3 4">
    <name type="scientific">Prochlorococcus marinus (strain MIT 9215)</name>
    <dbReference type="NCBI Taxonomy" id="93060"/>
    <lineage>
        <taxon>Bacteria</taxon>
        <taxon>Bacillati</taxon>
        <taxon>Cyanobacteriota</taxon>
        <taxon>Cyanophyceae</taxon>
        <taxon>Synechococcales</taxon>
        <taxon>Prochlorococcaceae</taxon>
        <taxon>Prochlorococcus</taxon>
    </lineage>
</organism>
<dbReference type="Gene3D" id="3.40.50.150">
    <property type="entry name" value="Vaccinia Virus protein VP39"/>
    <property type="match status" value="1"/>
</dbReference>
<dbReference type="CDD" id="cd02440">
    <property type="entry name" value="AdoMet_MTases"/>
    <property type="match status" value="1"/>
</dbReference>
<dbReference type="GO" id="GO:0008757">
    <property type="term" value="F:S-adenosylmethionine-dependent methyltransferase activity"/>
    <property type="evidence" value="ECO:0007669"/>
    <property type="project" value="InterPro"/>
</dbReference>
<evidence type="ECO:0000313" key="4">
    <source>
        <dbReference type="Proteomes" id="UP000002014"/>
    </source>
</evidence>